<proteinExistence type="predicted"/>
<gene>
    <name evidence="2" type="ORF">GAP41_12785</name>
</gene>
<dbReference type="AlphaFoldDB" id="A0A7J5I892"/>
<comment type="caution">
    <text evidence="2">The sequence shown here is derived from an EMBL/GenBank/DDBJ whole genome shotgun (WGS) entry which is preliminary data.</text>
</comment>
<name>A0A7J5I892_BACUN</name>
<evidence type="ECO:0000256" key="1">
    <source>
        <dbReference type="SAM" id="Phobius"/>
    </source>
</evidence>
<evidence type="ECO:0000313" key="2">
    <source>
        <dbReference type="EMBL" id="KAB4241616.1"/>
    </source>
</evidence>
<feature type="transmembrane region" description="Helical" evidence="1">
    <location>
        <begin position="12"/>
        <end position="32"/>
    </location>
</feature>
<accession>A0A7J5I892</accession>
<dbReference type="EMBL" id="WCTM01000007">
    <property type="protein sequence ID" value="KAB4241616.1"/>
    <property type="molecule type" value="Genomic_DNA"/>
</dbReference>
<keyword evidence="1" id="KW-0812">Transmembrane</keyword>
<sequence>MANNKNFLLSRMIVLVCVLITTLAVFFIGFQLETTPSEDSQMDRWVGIATVCTAIASIVVGLITIWIMFDQQKMQDQLLEYQKMEHQPNFIIKNVEYPGHDEEGKDSSYEELEIYNYGTRSFLIKNIIVKTFLVWTYNHPNQHFVDNIHLFDYWGNAQRISDNDLIFKTKNSKTRRNLAKYGSLLAYSYSLPDAHDIPKIDFEKNTMVMIEYIDLYNEPRVKYFQNGYPVDKDTYEKYTACQLGHYASIEDFDLWKYKSKHHPSEKQKAAENPQSDIS</sequence>
<feature type="transmembrane region" description="Helical" evidence="1">
    <location>
        <begin position="44"/>
        <end position="69"/>
    </location>
</feature>
<dbReference type="Proteomes" id="UP000431575">
    <property type="component" value="Unassembled WGS sequence"/>
</dbReference>
<protein>
    <recommendedName>
        <fullName evidence="4">Transmembrane protein</fullName>
    </recommendedName>
</protein>
<keyword evidence="1" id="KW-1133">Transmembrane helix</keyword>
<reference evidence="2 3" key="1">
    <citation type="journal article" date="2019" name="Nat. Med.">
        <title>A library of human gut bacterial isolates paired with longitudinal multiomics data enables mechanistic microbiome research.</title>
        <authorList>
            <person name="Poyet M."/>
            <person name="Groussin M."/>
            <person name="Gibbons S.M."/>
            <person name="Avila-Pacheco J."/>
            <person name="Jiang X."/>
            <person name="Kearney S.M."/>
            <person name="Perrotta A.R."/>
            <person name="Berdy B."/>
            <person name="Zhao S."/>
            <person name="Lieberman T.D."/>
            <person name="Swanson P.K."/>
            <person name="Smith M."/>
            <person name="Roesemann S."/>
            <person name="Alexander J.E."/>
            <person name="Rich S.A."/>
            <person name="Livny J."/>
            <person name="Vlamakis H."/>
            <person name="Clish C."/>
            <person name="Bullock K."/>
            <person name="Deik A."/>
            <person name="Scott J."/>
            <person name="Pierce K.A."/>
            <person name="Xavier R.J."/>
            <person name="Alm E.J."/>
        </authorList>
    </citation>
    <scope>NUCLEOTIDE SEQUENCE [LARGE SCALE GENOMIC DNA]</scope>
    <source>
        <strain evidence="2 3">BIOML-A6</strain>
    </source>
</reference>
<dbReference type="RefSeq" id="WP_130081195.1">
    <property type="nucleotide sequence ID" value="NZ_RCXX01000007.1"/>
</dbReference>
<keyword evidence="1" id="KW-0472">Membrane</keyword>
<evidence type="ECO:0008006" key="4">
    <source>
        <dbReference type="Google" id="ProtNLM"/>
    </source>
</evidence>
<evidence type="ECO:0000313" key="3">
    <source>
        <dbReference type="Proteomes" id="UP000431575"/>
    </source>
</evidence>
<organism evidence="2 3">
    <name type="scientific">Bacteroides uniformis</name>
    <dbReference type="NCBI Taxonomy" id="820"/>
    <lineage>
        <taxon>Bacteria</taxon>
        <taxon>Pseudomonadati</taxon>
        <taxon>Bacteroidota</taxon>
        <taxon>Bacteroidia</taxon>
        <taxon>Bacteroidales</taxon>
        <taxon>Bacteroidaceae</taxon>
        <taxon>Bacteroides</taxon>
    </lineage>
</organism>